<comment type="subcellular location">
    <subcellularLocation>
        <location evidence="1">Membrane</location>
    </subcellularLocation>
</comment>
<keyword evidence="2" id="KW-0472">Membrane</keyword>
<dbReference type="InterPro" id="IPR008816">
    <property type="entry name" value="Gly_zipper_2TM_dom"/>
</dbReference>
<feature type="signal peptide" evidence="3">
    <location>
        <begin position="1"/>
        <end position="20"/>
    </location>
</feature>
<dbReference type="PANTHER" id="PTHR35603:SF2">
    <property type="entry name" value="OUTER MEMBRANE LIPOPROTEIN"/>
    <property type="match status" value="1"/>
</dbReference>
<keyword evidence="3" id="KW-0732">Signal</keyword>
<evidence type="ECO:0000256" key="2">
    <source>
        <dbReference type="ARBA" id="ARBA00023136"/>
    </source>
</evidence>
<proteinExistence type="predicted"/>
<keyword evidence="6" id="KW-1185">Reference proteome</keyword>
<organism evidence="5 6">
    <name type="scientific">Coralloluteibacterium thermophilum</name>
    <dbReference type="NCBI Taxonomy" id="2707049"/>
    <lineage>
        <taxon>Bacteria</taxon>
        <taxon>Pseudomonadati</taxon>
        <taxon>Pseudomonadota</taxon>
        <taxon>Gammaproteobacteria</taxon>
        <taxon>Lysobacterales</taxon>
        <taxon>Lysobacteraceae</taxon>
        <taxon>Coralloluteibacterium</taxon>
    </lineage>
</organism>
<dbReference type="PROSITE" id="PS51257">
    <property type="entry name" value="PROKAR_LIPOPROTEIN"/>
    <property type="match status" value="1"/>
</dbReference>
<dbReference type="RefSeq" id="WP_377003547.1">
    <property type="nucleotide sequence ID" value="NZ_JBHSGG010000014.1"/>
</dbReference>
<dbReference type="Proteomes" id="UP001595892">
    <property type="component" value="Unassembled WGS sequence"/>
</dbReference>
<evidence type="ECO:0000259" key="4">
    <source>
        <dbReference type="Pfam" id="PF05433"/>
    </source>
</evidence>
<gene>
    <name evidence="5" type="ORF">ACFO3Q_05060</name>
</gene>
<evidence type="ECO:0000313" key="5">
    <source>
        <dbReference type="EMBL" id="MFC4727539.1"/>
    </source>
</evidence>
<reference evidence="6" key="1">
    <citation type="journal article" date="2019" name="Int. J. Syst. Evol. Microbiol.">
        <title>The Global Catalogue of Microorganisms (GCM) 10K type strain sequencing project: providing services to taxonomists for standard genome sequencing and annotation.</title>
        <authorList>
            <consortium name="The Broad Institute Genomics Platform"/>
            <consortium name="The Broad Institute Genome Sequencing Center for Infectious Disease"/>
            <person name="Wu L."/>
            <person name="Ma J."/>
        </authorList>
    </citation>
    <scope>NUCLEOTIDE SEQUENCE [LARGE SCALE GENOMIC DNA]</scope>
    <source>
        <strain evidence="6">CGMCC 1.13574</strain>
    </source>
</reference>
<feature type="chain" id="PRO_5045692170" evidence="3">
    <location>
        <begin position="21"/>
        <end position="156"/>
    </location>
</feature>
<feature type="domain" description="Glycine zipper 2TM" evidence="4">
    <location>
        <begin position="63"/>
        <end position="108"/>
    </location>
</feature>
<dbReference type="EMBL" id="JBHSGG010000014">
    <property type="protein sequence ID" value="MFC4727539.1"/>
    <property type="molecule type" value="Genomic_DNA"/>
</dbReference>
<accession>A0ABV9NJ98</accession>
<dbReference type="InterPro" id="IPR051407">
    <property type="entry name" value="Bact_OM_lipoprot/Surf_antigen"/>
</dbReference>
<sequence length="156" mass="16074">MKIRMLLTASALSLGLAACATGGGSYGGGYQGGYGAPQQACYDCGQVERIEVVYGARDNSRTGAVLGGVIGAVAGNQIAKNTTDSSGRRNTATVAGAVGGAVAGNAIENKMNEQTYDIYVRMDDGRRIVINQNGLPNGLREGAYVRVAGNRITVLR</sequence>
<comment type="caution">
    <text evidence="5">The sequence shown here is derived from an EMBL/GenBank/DDBJ whole genome shotgun (WGS) entry which is preliminary data.</text>
</comment>
<evidence type="ECO:0000256" key="3">
    <source>
        <dbReference type="SAM" id="SignalP"/>
    </source>
</evidence>
<evidence type="ECO:0000313" key="6">
    <source>
        <dbReference type="Proteomes" id="UP001595892"/>
    </source>
</evidence>
<dbReference type="Pfam" id="PF05433">
    <property type="entry name" value="Rick_17kDa_Anti"/>
    <property type="match status" value="1"/>
</dbReference>
<dbReference type="PANTHER" id="PTHR35603">
    <property type="match status" value="1"/>
</dbReference>
<protein>
    <submittedName>
        <fullName evidence="5">Glycine zipper 2TM domain-containing protein</fullName>
    </submittedName>
</protein>
<name>A0ABV9NJ98_9GAMM</name>
<evidence type="ECO:0000256" key="1">
    <source>
        <dbReference type="ARBA" id="ARBA00004370"/>
    </source>
</evidence>